<accession>A0A0E9XAN1</accession>
<dbReference type="AlphaFoldDB" id="A0A0E9XAN1"/>
<organism evidence="2">
    <name type="scientific">Anguilla anguilla</name>
    <name type="common">European freshwater eel</name>
    <name type="synonym">Muraena anguilla</name>
    <dbReference type="NCBI Taxonomy" id="7936"/>
    <lineage>
        <taxon>Eukaryota</taxon>
        <taxon>Metazoa</taxon>
        <taxon>Chordata</taxon>
        <taxon>Craniata</taxon>
        <taxon>Vertebrata</taxon>
        <taxon>Euteleostomi</taxon>
        <taxon>Actinopterygii</taxon>
        <taxon>Neopterygii</taxon>
        <taxon>Teleostei</taxon>
        <taxon>Anguilliformes</taxon>
        <taxon>Anguillidae</taxon>
        <taxon>Anguilla</taxon>
    </lineage>
</organism>
<feature type="region of interest" description="Disordered" evidence="1">
    <location>
        <begin position="50"/>
        <end position="78"/>
    </location>
</feature>
<sequence>MRMTMMDLAMNHDPKPFWQSCRRRPVRDSSRNRPLKRRVNLSSLVKRLFQKRKKTTRTKTLWDKDRRGRRKKNLNTRT</sequence>
<dbReference type="EMBL" id="GBXM01009071">
    <property type="protein sequence ID" value="JAH99506.1"/>
    <property type="molecule type" value="Transcribed_RNA"/>
</dbReference>
<reference evidence="2" key="2">
    <citation type="journal article" date="2015" name="Fish Shellfish Immunol.">
        <title>Early steps in the European eel (Anguilla anguilla)-Vibrio vulnificus interaction in the gills: Role of the RtxA13 toxin.</title>
        <authorList>
            <person name="Callol A."/>
            <person name="Pajuelo D."/>
            <person name="Ebbesson L."/>
            <person name="Teles M."/>
            <person name="MacKenzie S."/>
            <person name="Amaro C."/>
        </authorList>
    </citation>
    <scope>NUCLEOTIDE SEQUENCE</scope>
</reference>
<proteinExistence type="predicted"/>
<name>A0A0E9XAN1_ANGAN</name>
<reference evidence="2" key="1">
    <citation type="submission" date="2014-11" db="EMBL/GenBank/DDBJ databases">
        <authorList>
            <person name="Amaro Gonzalez C."/>
        </authorList>
    </citation>
    <scope>NUCLEOTIDE SEQUENCE</scope>
</reference>
<feature type="compositionally biased region" description="Basic residues" evidence="1">
    <location>
        <begin position="67"/>
        <end position="78"/>
    </location>
</feature>
<evidence type="ECO:0000313" key="2">
    <source>
        <dbReference type="EMBL" id="JAH99506.1"/>
    </source>
</evidence>
<protein>
    <submittedName>
        <fullName evidence="2">Uncharacterized protein</fullName>
    </submittedName>
</protein>
<evidence type="ECO:0000256" key="1">
    <source>
        <dbReference type="SAM" id="MobiDB-lite"/>
    </source>
</evidence>
<feature type="region of interest" description="Disordered" evidence="1">
    <location>
        <begin position="1"/>
        <end position="37"/>
    </location>
</feature>